<dbReference type="PANTHER" id="PTHR30349:SF64">
    <property type="entry name" value="PROPHAGE INTEGRASE INTD-RELATED"/>
    <property type="match status" value="1"/>
</dbReference>
<accession>A0A2P1QVX1</accession>
<dbReference type="PANTHER" id="PTHR30349">
    <property type="entry name" value="PHAGE INTEGRASE-RELATED"/>
    <property type="match status" value="1"/>
</dbReference>
<dbReference type="Gene3D" id="1.10.150.130">
    <property type="match status" value="1"/>
</dbReference>
<name>A0A2P1QVX1_9LEPT</name>
<organism evidence="8 9">
    <name type="scientific">Leptospira santarosai</name>
    <dbReference type="NCBI Taxonomy" id="28183"/>
    <lineage>
        <taxon>Bacteria</taxon>
        <taxon>Pseudomonadati</taxon>
        <taxon>Spirochaetota</taxon>
        <taxon>Spirochaetia</taxon>
        <taxon>Leptospirales</taxon>
        <taxon>Leptospiraceae</taxon>
        <taxon>Leptospira</taxon>
    </lineage>
</organism>
<proteinExistence type="inferred from homology"/>
<dbReference type="Gene3D" id="1.10.443.10">
    <property type="entry name" value="Intergrase catalytic core"/>
    <property type="match status" value="1"/>
</dbReference>
<dbReference type="EMBL" id="CP027843">
    <property type="protein sequence ID" value="AVQ13044.1"/>
    <property type="molecule type" value="Genomic_DNA"/>
</dbReference>
<keyword evidence="3 5" id="KW-0238">DNA-binding</keyword>
<dbReference type="InterPro" id="IPR044068">
    <property type="entry name" value="CB"/>
</dbReference>
<evidence type="ECO:0000256" key="5">
    <source>
        <dbReference type="PROSITE-ProRule" id="PRU01248"/>
    </source>
</evidence>
<dbReference type="InterPro" id="IPR004107">
    <property type="entry name" value="Integrase_SAM-like_N"/>
</dbReference>
<evidence type="ECO:0000259" key="6">
    <source>
        <dbReference type="PROSITE" id="PS51898"/>
    </source>
</evidence>
<sequence>MGKLKEKMISDMYVYGYSKKTIKSYTECVAKLAEFHHKSPLALNPIDIYNFFLHLRKQELSDSTVLVYYSALSLFYTLSKKKSKMKLVPTPKKKSKVATVLSKIEVAGFLKNCGSVKERAIFTLLYFSGIRIGELEQLKVNQIDFERKAIFIAEGKGNKQRYAILADPTAYLLKQYIQSYRPTSYLFFSSTKGRDLRINTRWIQLILKEICKRSGITKNATVHTLRHSFATHLLEDGYSILYIQKLLGHNAINSTLIYLHVNPNYLLQIPSPIEKFHTPKFDIFETDSQYGLELEME</sequence>
<dbReference type="InterPro" id="IPR002104">
    <property type="entry name" value="Integrase_catalytic"/>
</dbReference>
<evidence type="ECO:0000259" key="7">
    <source>
        <dbReference type="PROSITE" id="PS51900"/>
    </source>
</evidence>
<evidence type="ECO:0000313" key="9">
    <source>
        <dbReference type="Proteomes" id="UP000033961"/>
    </source>
</evidence>
<dbReference type="SUPFAM" id="SSF56349">
    <property type="entry name" value="DNA breaking-rejoining enzymes"/>
    <property type="match status" value="1"/>
</dbReference>
<evidence type="ECO:0000256" key="1">
    <source>
        <dbReference type="ARBA" id="ARBA00008857"/>
    </source>
</evidence>
<gene>
    <name evidence="8" type="ORF">XB16_2740</name>
</gene>
<protein>
    <submittedName>
        <fullName evidence="8">Site-specific recombinase, phage integrase family</fullName>
    </submittedName>
</protein>
<evidence type="ECO:0000256" key="4">
    <source>
        <dbReference type="ARBA" id="ARBA00023172"/>
    </source>
</evidence>
<dbReference type="InterPro" id="IPR010998">
    <property type="entry name" value="Integrase_recombinase_N"/>
</dbReference>
<feature type="domain" description="Core-binding (CB)" evidence="7">
    <location>
        <begin position="3"/>
        <end position="80"/>
    </location>
</feature>
<evidence type="ECO:0000256" key="3">
    <source>
        <dbReference type="ARBA" id="ARBA00023125"/>
    </source>
</evidence>
<keyword evidence="4" id="KW-0233">DNA recombination</keyword>
<dbReference type="PROSITE" id="PS51900">
    <property type="entry name" value="CB"/>
    <property type="match status" value="1"/>
</dbReference>
<dbReference type="AlphaFoldDB" id="A0A2P1QVX1"/>
<dbReference type="GO" id="GO:0015074">
    <property type="term" value="P:DNA integration"/>
    <property type="evidence" value="ECO:0007669"/>
    <property type="project" value="UniProtKB-KW"/>
</dbReference>
<dbReference type="GO" id="GO:0003677">
    <property type="term" value="F:DNA binding"/>
    <property type="evidence" value="ECO:0007669"/>
    <property type="project" value="UniProtKB-UniRule"/>
</dbReference>
<keyword evidence="2" id="KW-0229">DNA integration</keyword>
<dbReference type="InterPro" id="IPR013762">
    <property type="entry name" value="Integrase-like_cat_sf"/>
</dbReference>
<dbReference type="PROSITE" id="PS51898">
    <property type="entry name" value="TYR_RECOMBINASE"/>
    <property type="match status" value="1"/>
</dbReference>
<evidence type="ECO:0000313" key="8">
    <source>
        <dbReference type="EMBL" id="AVQ13044.1"/>
    </source>
</evidence>
<evidence type="ECO:0000256" key="2">
    <source>
        <dbReference type="ARBA" id="ARBA00022908"/>
    </source>
</evidence>
<comment type="similarity">
    <text evidence="1">Belongs to the 'phage' integrase family.</text>
</comment>
<dbReference type="Pfam" id="PF00589">
    <property type="entry name" value="Phage_integrase"/>
    <property type="match status" value="1"/>
</dbReference>
<dbReference type="Proteomes" id="UP000033961">
    <property type="component" value="Chromosome I"/>
</dbReference>
<dbReference type="GO" id="GO:0006310">
    <property type="term" value="P:DNA recombination"/>
    <property type="evidence" value="ECO:0007669"/>
    <property type="project" value="UniProtKB-KW"/>
</dbReference>
<feature type="domain" description="Tyr recombinase" evidence="6">
    <location>
        <begin position="96"/>
        <end position="271"/>
    </location>
</feature>
<dbReference type="InterPro" id="IPR011010">
    <property type="entry name" value="DNA_brk_join_enz"/>
</dbReference>
<dbReference type="InterPro" id="IPR050090">
    <property type="entry name" value="Tyrosine_recombinase_XerCD"/>
</dbReference>
<dbReference type="Pfam" id="PF13495">
    <property type="entry name" value="Phage_int_SAM_4"/>
    <property type="match status" value="1"/>
</dbReference>
<reference evidence="8 9" key="1">
    <citation type="journal article" date="2015" name="Genome Announc.">
        <title>Draft Genome Sequences of Leptospira santarosai Strains U160, U164, and U233, Isolated from Asymptomatic Cattle.</title>
        <authorList>
            <person name="Kremer F.S."/>
            <person name="Eslabao M.R."/>
            <person name="Provisor M."/>
            <person name="Woloski R.D."/>
            <person name="Ramires O.V."/>
            <person name="Moreno L.Z."/>
            <person name="Moreno A.M."/>
            <person name="Hamond C."/>
            <person name="Lilenbaum W."/>
            <person name="Dellagostin O.A."/>
        </authorList>
    </citation>
    <scope>NUCLEOTIDE SEQUENCE [LARGE SCALE GENOMIC DNA]</scope>
    <source>
        <strain evidence="8 9">U160</strain>
    </source>
</reference>